<reference evidence="4" key="1">
    <citation type="journal article" date="2019" name="Int. J. Syst. Evol. Microbiol.">
        <title>The Global Catalogue of Microorganisms (GCM) 10K type strain sequencing project: providing services to taxonomists for standard genome sequencing and annotation.</title>
        <authorList>
            <consortium name="The Broad Institute Genomics Platform"/>
            <consortium name="The Broad Institute Genome Sequencing Center for Infectious Disease"/>
            <person name="Wu L."/>
            <person name="Ma J."/>
        </authorList>
    </citation>
    <scope>NUCLEOTIDE SEQUENCE [LARGE SCALE GENOMIC DNA]</scope>
    <source>
        <strain evidence="4">DFY41</strain>
    </source>
</reference>
<evidence type="ECO:0000256" key="2">
    <source>
        <dbReference type="SAM" id="SignalP"/>
    </source>
</evidence>
<name>A0ABW0BDB8_9ACTN</name>
<keyword evidence="4" id="KW-1185">Reference proteome</keyword>
<protein>
    <submittedName>
        <fullName evidence="3">Uncharacterized protein</fullName>
    </submittedName>
</protein>
<comment type="caution">
    <text evidence="3">The sequence shown here is derived from an EMBL/GenBank/DDBJ whole genome shotgun (WGS) entry which is preliminary data.</text>
</comment>
<evidence type="ECO:0000313" key="4">
    <source>
        <dbReference type="Proteomes" id="UP001596087"/>
    </source>
</evidence>
<feature type="compositionally biased region" description="Polar residues" evidence="1">
    <location>
        <begin position="100"/>
        <end position="116"/>
    </location>
</feature>
<feature type="chain" id="PRO_5045613881" evidence="2">
    <location>
        <begin position="28"/>
        <end position="551"/>
    </location>
</feature>
<dbReference type="Proteomes" id="UP001596087">
    <property type="component" value="Unassembled WGS sequence"/>
</dbReference>
<sequence>MNPRTRAAALGGAAALAIAMLTPLAVAEAGVAPHSSGSVSASAVDKVGSGMTVSRKSVVLRDLRSTAPTQKVRQPGPLTITGKPTFRSYGRAPAVAAKTASQSGPAVNGSVRTNATGPLVTPPTVITKNWNGLSQANSSCNCQPPDPNAAAGATQTVQAVNLSVAVWSKANPPALQKNTALSTFLGESRPLSDPRVAWDPNWKRWVLTAIPIPTASTSAPGLDLAVSKTSNATGAWWIYKIGFSGGSFPAGTLLDYPMLGQQQDALVWGTNNYQLDSVGNYNYIGSTAFAVPKARAYNGLGFNFPAFGVAFSTHPADTGNIPMDSDGNAYLMAADDANDRMILYRMNNATYSNLTSLSLVGTPAVAFAAPPRGAHQPGGAPDVDALDGRIAATPVVSNGFVWFAHGIALGSYPAVQYGAVATSGASATVATAFHSATSDDINPSIGFFPTAASGGYIYLNWAYSDAANNIGISDTVSGVSPGEGVPALVGLDTTLITGGTSGQTRFGDYSSVSITPYAKNASCGVGRTAYTAQQYFSGGVWATRLAQVGFC</sequence>
<feature type="signal peptide" evidence="2">
    <location>
        <begin position="1"/>
        <end position="27"/>
    </location>
</feature>
<keyword evidence="2" id="KW-0732">Signal</keyword>
<accession>A0ABW0BDB8</accession>
<proteinExistence type="predicted"/>
<evidence type="ECO:0000256" key="1">
    <source>
        <dbReference type="SAM" id="MobiDB-lite"/>
    </source>
</evidence>
<organism evidence="3 4">
    <name type="scientific">Nocardioides taihuensis</name>
    <dbReference type="NCBI Taxonomy" id="1835606"/>
    <lineage>
        <taxon>Bacteria</taxon>
        <taxon>Bacillati</taxon>
        <taxon>Actinomycetota</taxon>
        <taxon>Actinomycetes</taxon>
        <taxon>Propionibacteriales</taxon>
        <taxon>Nocardioidaceae</taxon>
        <taxon>Nocardioides</taxon>
    </lineage>
</organism>
<gene>
    <name evidence="3" type="ORF">ACFPGP_00820</name>
</gene>
<dbReference type="EMBL" id="JBHSKD010000002">
    <property type="protein sequence ID" value="MFC5175190.1"/>
    <property type="molecule type" value="Genomic_DNA"/>
</dbReference>
<evidence type="ECO:0000313" key="3">
    <source>
        <dbReference type="EMBL" id="MFC5175190.1"/>
    </source>
</evidence>
<feature type="region of interest" description="Disordered" evidence="1">
    <location>
        <begin position="100"/>
        <end position="122"/>
    </location>
</feature>
<dbReference type="RefSeq" id="WP_378585564.1">
    <property type="nucleotide sequence ID" value="NZ_JBHSKD010000002.1"/>
</dbReference>